<keyword evidence="1" id="KW-0812">Transmembrane</keyword>
<dbReference type="AlphaFoldDB" id="A0A380LIX2"/>
<dbReference type="InterPro" id="IPR010178">
    <property type="entry name" value="Lit"/>
</dbReference>
<keyword evidence="1" id="KW-1133">Transmembrane helix</keyword>
<dbReference type="NCBIfam" id="TIGR01906">
    <property type="entry name" value="integ_TIGR01906"/>
    <property type="match status" value="1"/>
</dbReference>
<evidence type="ECO:0000256" key="1">
    <source>
        <dbReference type="SAM" id="Phobius"/>
    </source>
</evidence>
<dbReference type="GeneID" id="77461114"/>
<organism evidence="2 3">
    <name type="scientific">Faecalicoccus pleomorphus</name>
    <dbReference type="NCBI Taxonomy" id="1323"/>
    <lineage>
        <taxon>Bacteria</taxon>
        <taxon>Bacillati</taxon>
        <taxon>Bacillota</taxon>
        <taxon>Erysipelotrichia</taxon>
        <taxon>Erysipelotrichales</taxon>
        <taxon>Erysipelotrichaceae</taxon>
        <taxon>Faecalicoccus</taxon>
    </lineage>
</organism>
<protein>
    <submittedName>
        <fullName evidence="2">Membrane protein</fullName>
    </submittedName>
</protein>
<dbReference type="Proteomes" id="UP000255523">
    <property type="component" value="Unassembled WGS sequence"/>
</dbReference>
<feature type="transmembrane region" description="Helical" evidence="1">
    <location>
        <begin position="104"/>
        <end position="125"/>
    </location>
</feature>
<dbReference type="RefSeq" id="WP_022790280.1">
    <property type="nucleotide sequence ID" value="NZ_UHFX01000003.1"/>
</dbReference>
<accession>A0A380LIX2</accession>
<evidence type="ECO:0000313" key="2">
    <source>
        <dbReference type="EMBL" id="SUO03261.1"/>
    </source>
</evidence>
<evidence type="ECO:0000313" key="3">
    <source>
        <dbReference type="Proteomes" id="UP000255523"/>
    </source>
</evidence>
<feature type="transmembrane region" description="Helical" evidence="1">
    <location>
        <begin position="7"/>
        <end position="28"/>
    </location>
</feature>
<keyword evidence="3" id="KW-1185">Reference proteome</keyword>
<feature type="transmembrane region" description="Helical" evidence="1">
    <location>
        <begin position="137"/>
        <end position="158"/>
    </location>
</feature>
<dbReference type="Pfam" id="PF07314">
    <property type="entry name" value="Lit"/>
    <property type="match status" value="1"/>
</dbReference>
<reference evidence="2 3" key="1">
    <citation type="submission" date="2018-06" db="EMBL/GenBank/DDBJ databases">
        <authorList>
            <consortium name="Pathogen Informatics"/>
            <person name="Doyle S."/>
        </authorList>
    </citation>
    <scope>NUCLEOTIDE SEQUENCE [LARGE SCALE GENOMIC DNA]</scope>
    <source>
        <strain evidence="2 3">NCTC11087</strain>
    </source>
</reference>
<feature type="transmembrane region" description="Helical" evidence="1">
    <location>
        <begin position="194"/>
        <end position="220"/>
    </location>
</feature>
<keyword evidence="1" id="KW-0472">Membrane</keyword>
<gene>
    <name evidence="2" type="ORF">NCTC11087_00116</name>
</gene>
<dbReference type="EMBL" id="UHFX01000003">
    <property type="protein sequence ID" value="SUO03261.1"/>
    <property type="molecule type" value="Genomic_DNA"/>
</dbReference>
<sequence>MRLNRILAFVWGWLLIVVFVIGSVHTMALNENFYIQRYEKMDLADSLHVSQNDLNKSIELLLDYIRDDTDSLEDTITINGYTKNTFNEREKSHMVDVKALYQNAIGVGKVSFVCLLVILFYLAITQKKKTVAYLTKGLLQASVCLILVFVFFGIWIGIDFTGFWTWFHTIFFSNDLWLLNPATDFMINMLPETIFYQLVLSCVLMVCVLIIPCIVFSIYYQRKKAPIGFEYEDHIS</sequence>
<proteinExistence type="predicted"/>
<name>A0A380LIX2_9FIRM</name>